<dbReference type="OrthoDB" id="419537at2759"/>
<reference evidence="6 7" key="1">
    <citation type="journal article" date="2018" name="Nat. Ecol. Evol.">
        <title>Shark genomes provide insights into elasmobranch evolution and the origin of vertebrates.</title>
        <authorList>
            <person name="Hara Y"/>
            <person name="Yamaguchi K"/>
            <person name="Onimaru K"/>
            <person name="Kadota M"/>
            <person name="Koyanagi M"/>
            <person name="Keeley SD"/>
            <person name="Tatsumi K"/>
            <person name="Tanaka K"/>
            <person name="Motone F"/>
            <person name="Kageyama Y"/>
            <person name="Nozu R"/>
            <person name="Adachi N"/>
            <person name="Nishimura O"/>
            <person name="Nakagawa R"/>
            <person name="Tanegashima C"/>
            <person name="Kiyatake I"/>
            <person name="Matsumoto R"/>
            <person name="Murakumo K"/>
            <person name="Nishida K"/>
            <person name="Terakita A"/>
            <person name="Kuratani S"/>
            <person name="Sato K"/>
            <person name="Hyodo S Kuraku.S."/>
        </authorList>
    </citation>
    <scope>NUCLEOTIDE SEQUENCE [LARGE SCALE GENOMIC DNA]</scope>
</reference>
<keyword evidence="4" id="KW-0418">Kinase</keyword>
<dbReference type="GO" id="GO:0001678">
    <property type="term" value="P:intracellular glucose homeostasis"/>
    <property type="evidence" value="ECO:0007669"/>
    <property type="project" value="InterPro"/>
</dbReference>
<dbReference type="AlphaFoldDB" id="A0A401PSD7"/>
<dbReference type="SUPFAM" id="SSF53067">
    <property type="entry name" value="Actin-like ATPase domain"/>
    <property type="match status" value="2"/>
</dbReference>
<dbReference type="PANTHER" id="PTHR19443:SF28">
    <property type="entry name" value="HEXOKINASE HKDC1"/>
    <property type="match status" value="1"/>
</dbReference>
<keyword evidence="4" id="KW-0808">Transferase</keyword>
<evidence type="ECO:0000256" key="1">
    <source>
        <dbReference type="ARBA" id="ARBA00005028"/>
    </source>
</evidence>
<protein>
    <recommendedName>
        <fullName evidence="4">Phosphotransferase</fullName>
        <ecNumber evidence="4">2.7.1.-</ecNumber>
    </recommendedName>
</protein>
<dbReference type="EC" id="2.7.1.-" evidence="4"/>
<proteinExistence type="inferred from homology"/>
<dbReference type="GO" id="GO:0006006">
    <property type="term" value="P:glucose metabolic process"/>
    <property type="evidence" value="ECO:0007669"/>
    <property type="project" value="TreeGrafter"/>
</dbReference>
<organism evidence="6 7">
    <name type="scientific">Scyliorhinus torazame</name>
    <name type="common">Cloudy catshark</name>
    <name type="synonym">Catulus torazame</name>
    <dbReference type="NCBI Taxonomy" id="75743"/>
    <lineage>
        <taxon>Eukaryota</taxon>
        <taxon>Metazoa</taxon>
        <taxon>Chordata</taxon>
        <taxon>Craniata</taxon>
        <taxon>Vertebrata</taxon>
        <taxon>Chondrichthyes</taxon>
        <taxon>Elasmobranchii</taxon>
        <taxon>Galeomorphii</taxon>
        <taxon>Galeoidea</taxon>
        <taxon>Carcharhiniformes</taxon>
        <taxon>Scyliorhinidae</taxon>
        <taxon>Scyliorhinus</taxon>
    </lineage>
</organism>
<dbReference type="Pfam" id="PF00349">
    <property type="entry name" value="Hexokinase_1"/>
    <property type="match status" value="1"/>
</dbReference>
<dbReference type="GO" id="GO:0005524">
    <property type="term" value="F:ATP binding"/>
    <property type="evidence" value="ECO:0007669"/>
    <property type="project" value="UniProtKB-UniRule"/>
</dbReference>
<keyword evidence="4" id="KW-0547">Nucleotide-binding</keyword>
<sequence length="122" mass="14156">YAKIFHKLVRTMVPDCDVRFVLSEQGTGKGAAMVTAVAQRLVDQRKYINKILVPFNLNRDQLLDTMENMRIEMERGLKRETHSAATVKMLPTYIHRFPDGTGMSDYRIVIRKSLFNMQVHLE</sequence>
<dbReference type="GO" id="GO:0005829">
    <property type="term" value="C:cytosol"/>
    <property type="evidence" value="ECO:0007669"/>
    <property type="project" value="TreeGrafter"/>
</dbReference>
<keyword evidence="4" id="KW-0067">ATP-binding</keyword>
<comment type="catalytic activity">
    <reaction evidence="2">
        <text>a D-hexose + ATP = a D-hexose 6-phosphate + ADP + H(+)</text>
        <dbReference type="Rhea" id="RHEA:22740"/>
        <dbReference type="ChEBI" id="CHEBI:4194"/>
        <dbReference type="ChEBI" id="CHEBI:15378"/>
        <dbReference type="ChEBI" id="CHEBI:30616"/>
        <dbReference type="ChEBI" id="CHEBI:229467"/>
        <dbReference type="ChEBI" id="CHEBI:456216"/>
        <dbReference type="EC" id="2.7.1.1"/>
    </reaction>
    <physiologicalReaction direction="left-to-right" evidence="2">
        <dbReference type="Rhea" id="RHEA:22741"/>
    </physiologicalReaction>
</comment>
<gene>
    <name evidence="6" type="ORF">scyTo_0020972</name>
</gene>
<evidence type="ECO:0000259" key="5">
    <source>
        <dbReference type="Pfam" id="PF00349"/>
    </source>
</evidence>
<evidence type="ECO:0000313" key="6">
    <source>
        <dbReference type="EMBL" id="GCB76041.1"/>
    </source>
</evidence>
<dbReference type="GO" id="GO:0005536">
    <property type="term" value="F:D-glucose binding"/>
    <property type="evidence" value="ECO:0007669"/>
    <property type="project" value="InterPro"/>
</dbReference>
<feature type="non-terminal residue" evidence="6">
    <location>
        <position position="1"/>
    </location>
</feature>
<dbReference type="InterPro" id="IPR001312">
    <property type="entry name" value="Hexokinase"/>
</dbReference>
<comment type="caution">
    <text evidence="6">The sequence shown here is derived from an EMBL/GenBank/DDBJ whole genome shotgun (WGS) entry which is preliminary data.</text>
</comment>
<name>A0A401PSD7_SCYTO</name>
<accession>A0A401PSD7</accession>
<dbReference type="InterPro" id="IPR022672">
    <property type="entry name" value="Hexokinase_N"/>
</dbReference>
<dbReference type="UniPathway" id="UPA00242"/>
<evidence type="ECO:0000256" key="3">
    <source>
        <dbReference type="ARBA" id="ARBA00048160"/>
    </source>
</evidence>
<keyword evidence="7" id="KW-1185">Reference proteome</keyword>
<dbReference type="GO" id="GO:0006096">
    <property type="term" value="P:glycolytic process"/>
    <property type="evidence" value="ECO:0007669"/>
    <property type="project" value="UniProtKB-KW"/>
</dbReference>
<evidence type="ECO:0000313" key="7">
    <source>
        <dbReference type="Proteomes" id="UP000288216"/>
    </source>
</evidence>
<evidence type="ECO:0000256" key="4">
    <source>
        <dbReference type="RuleBase" id="RU362007"/>
    </source>
</evidence>
<dbReference type="Proteomes" id="UP000288216">
    <property type="component" value="Unassembled WGS sequence"/>
</dbReference>
<dbReference type="Gene3D" id="3.40.367.20">
    <property type="match status" value="1"/>
</dbReference>
<dbReference type="PANTHER" id="PTHR19443">
    <property type="entry name" value="HEXOKINASE"/>
    <property type="match status" value="1"/>
</dbReference>
<comment type="pathway">
    <text evidence="1">Carbohydrate metabolism; hexose metabolism.</text>
</comment>
<comment type="catalytic activity">
    <reaction evidence="3">
        <text>D-glucose + ATP = D-glucose 6-phosphate + ADP + H(+)</text>
        <dbReference type="Rhea" id="RHEA:17825"/>
        <dbReference type="ChEBI" id="CHEBI:4167"/>
        <dbReference type="ChEBI" id="CHEBI:15378"/>
        <dbReference type="ChEBI" id="CHEBI:30616"/>
        <dbReference type="ChEBI" id="CHEBI:61548"/>
        <dbReference type="ChEBI" id="CHEBI:456216"/>
        <dbReference type="EC" id="2.7.1.1"/>
    </reaction>
    <physiologicalReaction direction="left-to-right" evidence="3">
        <dbReference type="Rhea" id="RHEA:17826"/>
    </physiologicalReaction>
</comment>
<dbReference type="GO" id="GO:0004340">
    <property type="term" value="F:glucokinase activity"/>
    <property type="evidence" value="ECO:0007669"/>
    <property type="project" value="TreeGrafter"/>
</dbReference>
<dbReference type="EMBL" id="BFAA01017772">
    <property type="protein sequence ID" value="GCB76041.1"/>
    <property type="molecule type" value="Genomic_DNA"/>
</dbReference>
<feature type="domain" description="Hexokinase N-terminal" evidence="5">
    <location>
        <begin position="48"/>
        <end position="105"/>
    </location>
</feature>
<dbReference type="InterPro" id="IPR043129">
    <property type="entry name" value="ATPase_NBD"/>
</dbReference>
<evidence type="ECO:0000256" key="2">
    <source>
        <dbReference type="ARBA" id="ARBA00044613"/>
    </source>
</evidence>
<comment type="similarity">
    <text evidence="4">Belongs to the hexokinase family.</text>
</comment>
<dbReference type="GO" id="GO:0008865">
    <property type="term" value="F:fructokinase activity"/>
    <property type="evidence" value="ECO:0007669"/>
    <property type="project" value="TreeGrafter"/>
</dbReference>
<dbReference type="STRING" id="75743.A0A401PSD7"/>
<keyword evidence="4" id="KW-0324">Glycolysis</keyword>
<dbReference type="GO" id="GO:0005739">
    <property type="term" value="C:mitochondrion"/>
    <property type="evidence" value="ECO:0007669"/>
    <property type="project" value="TreeGrafter"/>
</dbReference>